<proteinExistence type="predicted"/>
<dbReference type="EMBL" id="MLKD01000004">
    <property type="protein sequence ID" value="OQE27357.1"/>
    <property type="molecule type" value="Genomic_DNA"/>
</dbReference>
<feature type="compositionally biased region" description="Low complexity" evidence="1">
    <location>
        <begin position="64"/>
        <end position="77"/>
    </location>
</feature>
<reference evidence="3" key="1">
    <citation type="journal article" date="2017" name="Nat. Microbiol.">
        <title>Global analysis of biosynthetic gene clusters reveals vast potential of secondary metabolite production in Penicillium species.</title>
        <authorList>
            <person name="Nielsen J.C."/>
            <person name="Grijseels S."/>
            <person name="Prigent S."/>
            <person name="Ji B."/>
            <person name="Dainat J."/>
            <person name="Nielsen K.F."/>
            <person name="Frisvad J.C."/>
            <person name="Workman M."/>
            <person name="Nielsen J."/>
        </authorList>
    </citation>
    <scope>NUCLEOTIDE SEQUENCE [LARGE SCALE GENOMIC DNA]</scope>
    <source>
        <strain evidence="3">IBT 24891</strain>
    </source>
</reference>
<comment type="caution">
    <text evidence="2">The sequence shown here is derived from an EMBL/GenBank/DDBJ whole genome shotgun (WGS) entry which is preliminary data.</text>
</comment>
<organism evidence="2 3">
    <name type="scientific">Penicillium steckii</name>
    <dbReference type="NCBI Taxonomy" id="303698"/>
    <lineage>
        <taxon>Eukaryota</taxon>
        <taxon>Fungi</taxon>
        <taxon>Dikarya</taxon>
        <taxon>Ascomycota</taxon>
        <taxon>Pezizomycotina</taxon>
        <taxon>Eurotiomycetes</taxon>
        <taxon>Eurotiomycetidae</taxon>
        <taxon>Eurotiales</taxon>
        <taxon>Aspergillaceae</taxon>
        <taxon>Penicillium</taxon>
    </lineage>
</organism>
<dbReference type="OrthoDB" id="4365105at2759"/>
<accession>A0A1V6TLZ5</accession>
<protein>
    <submittedName>
        <fullName evidence="2">Uncharacterized protein</fullName>
    </submittedName>
</protein>
<sequence>MAPQHFKCPQKPQGQWGSGPAFSQNAGFLPNQSTYGSGPMNTRNGNGNKRFQNSNRGRAHQGRNRGNQSRNGNNNNNFSDAHDQNWPVDRSQRNFNNQVRDQSQRSHFQSPLDQPQWNQYNSNQGRKNNWNNGQHNHNPKKGYFNHQENWQPFNNNNRKHCGRQASNNHAHPPFHSNRLESDLQIIASGNFPQAPIAPFGMIQSISEENDIEMPDAPPFEEEAYNYAPALEEIWALQAHQNDVDSLMWQFSNEIYELKQRHKELGDAVMFMYLRSRGVSPQG</sequence>
<name>A0A1V6TLZ5_9EURO</name>
<feature type="compositionally biased region" description="Polar residues" evidence="1">
    <location>
        <begin position="93"/>
        <end position="127"/>
    </location>
</feature>
<feature type="compositionally biased region" description="Polar residues" evidence="1">
    <location>
        <begin position="21"/>
        <end position="56"/>
    </location>
</feature>
<evidence type="ECO:0000313" key="3">
    <source>
        <dbReference type="Proteomes" id="UP000191285"/>
    </source>
</evidence>
<keyword evidence="3" id="KW-1185">Reference proteome</keyword>
<dbReference type="Proteomes" id="UP000191285">
    <property type="component" value="Unassembled WGS sequence"/>
</dbReference>
<evidence type="ECO:0000313" key="2">
    <source>
        <dbReference type="EMBL" id="OQE27357.1"/>
    </source>
</evidence>
<gene>
    <name evidence="2" type="ORF">PENSTE_c004G03384</name>
</gene>
<feature type="region of interest" description="Disordered" evidence="1">
    <location>
        <begin position="1"/>
        <end position="145"/>
    </location>
</feature>
<dbReference type="AlphaFoldDB" id="A0A1V6TLZ5"/>
<evidence type="ECO:0000256" key="1">
    <source>
        <dbReference type="SAM" id="MobiDB-lite"/>
    </source>
</evidence>